<dbReference type="PROSITE" id="PS50837">
    <property type="entry name" value="NACHT"/>
    <property type="match status" value="1"/>
</dbReference>
<dbReference type="EMBL" id="KZ084121">
    <property type="protein sequence ID" value="OSD00118.1"/>
    <property type="molecule type" value="Genomic_DNA"/>
</dbReference>
<dbReference type="Pfam" id="PF24883">
    <property type="entry name" value="NPHP3_N"/>
    <property type="match status" value="1"/>
</dbReference>
<protein>
    <recommendedName>
        <fullName evidence="4">NACHT domain-containing protein</fullName>
    </recommendedName>
</protein>
<dbReference type="STRING" id="1353009.A0A1Y2IG73"/>
<dbReference type="InterPro" id="IPR007111">
    <property type="entry name" value="NACHT_NTPase"/>
</dbReference>
<sequence>MDCCRSSAHADLPVHLETTINLLKLCKAAVEILPVPGIVFVVDALIALVNKVKATETNEQALTDLSQELLGLSRVVDSAMRKVQSHLQLLPPNRDTRRQAEERLFRQNSPLQERIKALHDELSRLNAQADELQSGHFLFRCMRSRRDLRVLRNLKVGVGRALTEFSLGGELTVEALVDDIVARCAAVQDQVGELRTEIAAVQVAVKSISETDCVQSVENLNQTEADERALEALPHVEAGYRSAFQALTAQYIHGTFTDVLEELNAWAYGGSKMERHRKAAWILYGPPGSGKSTIASRFARELHGNKLLGASFSFSQTIPDLSSARRFFSTIAYQLARNQPALYPHIAAAAREHLRAGTNQQMEYDFENLILRPLRELPSGHNPIVLVVDGLDECAEDGSSPLAQMLRLLLSCMERLPSTPLRILLASRPHGVIDDLLDRHELRSAVHHLSLSDRLRSAARDIRDFYRSVVPDLGGSQQHAAALKTIASHAAPSFAYARVVAGFLQDEAASGCVADRLGVVLSLGACRRSSLYALYPAVVGRSHTLNASQWKTMRARVERPSIFMLCGTAACYQQVVDWLTSPYLEMRADGVVPEALLCELCPTCRIVVENEPLEAWMLKKVMASLLKRGVDHSEILPSFPSEGATQRDHWLPAQRATSSTCLPATTPDPSAVHAQTSPDPVVDDHIVDHVTKPERTARHTPLPAGTPNNVVPTVSQEADRSLTVSRRRSATRIAPSLMKVTPDTPLASRQQHAALLHVFSAPLRRRSDPWVDIRYTSTAANLLSRPRTPLRLDMTYGQRRSPTSSRHSPRTPRRAAPSPSQRERYTV</sequence>
<feature type="domain" description="NACHT" evidence="4">
    <location>
        <begin position="279"/>
        <end position="435"/>
    </location>
</feature>
<evidence type="ECO:0000313" key="6">
    <source>
        <dbReference type="Proteomes" id="UP000193067"/>
    </source>
</evidence>
<dbReference type="SMART" id="SM00382">
    <property type="entry name" value="AAA"/>
    <property type="match status" value="1"/>
</dbReference>
<name>A0A1Y2IG73_TRAC3</name>
<dbReference type="SUPFAM" id="SSF52540">
    <property type="entry name" value="P-loop containing nucleoside triphosphate hydrolases"/>
    <property type="match status" value="1"/>
</dbReference>
<organism evidence="5 6">
    <name type="scientific">Trametes coccinea (strain BRFM310)</name>
    <name type="common">Pycnoporus coccineus</name>
    <dbReference type="NCBI Taxonomy" id="1353009"/>
    <lineage>
        <taxon>Eukaryota</taxon>
        <taxon>Fungi</taxon>
        <taxon>Dikarya</taxon>
        <taxon>Basidiomycota</taxon>
        <taxon>Agaricomycotina</taxon>
        <taxon>Agaricomycetes</taxon>
        <taxon>Polyporales</taxon>
        <taxon>Polyporaceae</taxon>
        <taxon>Trametes</taxon>
    </lineage>
</organism>
<gene>
    <name evidence="5" type="ORF">PYCCODRAFT_1512023</name>
</gene>
<dbReference type="InterPro" id="IPR056884">
    <property type="entry name" value="NPHP3-like_N"/>
</dbReference>
<dbReference type="Gene3D" id="3.40.50.300">
    <property type="entry name" value="P-loop containing nucleotide triphosphate hydrolases"/>
    <property type="match status" value="1"/>
</dbReference>
<feature type="region of interest" description="Disordered" evidence="3">
    <location>
        <begin position="694"/>
        <end position="728"/>
    </location>
</feature>
<evidence type="ECO:0000256" key="2">
    <source>
        <dbReference type="SAM" id="Coils"/>
    </source>
</evidence>
<proteinExistence type="predicted"/>
<keyword evidence="1" id="KW-0677">Repeat</keyword>
<dbReference type="AlphaFoldDB" id="A0A1Y2IG73"/>
<feature type="coiled-coil region" evidence="2">
    <location>
        <begin position="108"/>
        <end position="135"/>
    </location>
</feature>
<keyword evidence="6" id="KW-1185">Reference proteome</keyword>
<feature type="region of interest" description="Disordered" evidence="3">
    <location>
        <begin position="789"/>
        <end position="827"/>
    </location>
</feature>
<evidence type="ECO:0000259" key="4">
    <source>
        <dbReference type="PROSITE" id="PS50837"/>
    </source>
</evidence>
<keyword evidence="2" id="KW-0175">Coiled coil</keyword>
<feature type="compositionally biased region" description="Polar residues" evidence="3">
    <location>
        <begin position="706"/>
        <end position="716"/>
    </location>
</feature>
<accession>A0A1Y2IG73</accession>
<reference evidence="5 6" key="1">
    <citation type="journal article" date="2015" name="Biotechnol. Biofuels">
        <title>Enhanced degradation of softwood versus hardwood by the white-rot fungus Pycnoporus coccineus.</title>
        <authorList>
            <person name="Couturier M."/>
            <person name="Navarro D."/>
            <person name="Chevret D."/>
            <person name="Henrissat B."/>
            <person name="Piumi F."/>
            <person name="Ruiz-Duenas F.J."/>
            <person name="Martinez A.T."/>
            <person name="Grigoriev I.V."/>
            <person name="Riley R."/>
            <person name="Lipzen A."/>
            <person name="Berrin J.G."/>
            <person name="Master E.R."/>
            <person name="Rosso M.N."/>
        </authorList>
    </citation>
    <scope>NUCLEOTIDE SEQUENCE [LARGE SCALE GENOMIC DNA]</scope>
    <source>
        <strain evidence="5 6">BRFM310</strain>
    </source>
</reference>
<dbReference type="InterPro" id="IPR003593">
    <property type="entry name" value="AAA+_ATPase"/>
</dbReference>
<dbReference type="PANTHER" id="PTHR10039:SF17">
    <property type="entry name" value="FUNGAL STAND N-TERMINAL GOODBYE DOMAIN-CONTAINING PROTEIN-RELATED"/>
    <property type="match status" value="1"/>
</dbReference>
<evidence type="ECO:0000313" key="5">
    <source>
        <dbReference type="EMBL" id="OSD00118.1"/>
    </source>
</evidence>
<evidence type="ECO:0000256" key="3">
    <source>
        <dbReference type="SAM" id="MobiDB-lite"/>
    </source>
</evidence>
<dbReference type="Proteomes" id="UP000193067">
    <property type="component" value="Unassembled WGS sequence"/>
</dbReference>
<dbReference type="OrthoDB" id="3228837at2759"/>
<evidence type="ECO:0000256" key="1">
    <source>
        <dbReference type="ARBA" id="ARBA00022737"/>
    </source>
</evidence>
<dbReference type="InterPro" id="IPR027417">
    <property type="entry name" value="P-loop_NTPase"/>
</dbReference>
<dbReference type="PANTHER" id="PTHR10039">
    <property type="entry name" value="AMELOGENIN"/>
    <property type="match status" value="1"/>
</dbReference>